<evidence type="ECO:0000256" key="6">
    <source>
        <dbReference type="RuleBase" id="RU003983"/>
    </source>
</evidence>
<sequence>MRVIATSAIATGLLTYQLYPHLFPNRIRPKHMTGFPIMQETMASFKEICQKLDIDHSDKVKVYVDKSLTAGNLGNSWLPNGAILSLPCTIYFKTVNDVIYSRITFGNQKIEREDLLKSFITSANCNNFQMAHELSHLKLNDFIPRSIVMPTFYIIASGVYSLCNKFFLGSTLLRGLSKAAVIAVAIGCFVATNSYIIYRQEYRADHTAASIDPTYLIGGIELMHKYLDWENKFNKNGPSKPFLTVMLKRLSHPPVERRLQRLLDMQEQRAIADSKN</sequence>
<dbReference type="InterPro" id="IPR026620">
    <property type="entry name" value="TMEM177"/>
</dbReference>
<evidence type="ECO:0000256" key="2">
    <source>
        <dbReference type="ARBA" id="ARBA00022723"/>
    </source>
</evidence>
<evidence type="ECO:0000256" key="3">
    <source>
        <dbReference type="ARBA" id="ARBA00022801"/>
    </source>
</evidence>
<keyword evidence="5 6" id="KW-0482">Metalloprotease</keyword>
<keyword evidence="4 6" id="KW-0862">Zinc</keyword>
<protein>
    <recommendedName>
        <fullName evidence="8">Peptidase M48 domain-containing protein</fullName>
    </recommendedName>
</protein>
<comment type="similarity">
    <text evidence="6">Belongs to the peptidase M48 family.</text>
</comment>
<keyword evidence="7" id="KW-1133">Transmembrane helix</keyword>
<evidence type="ECO:0000256" key="5">
    <source>
        <dbReference type="ARBA" id="ARBA00023049"/>
    </source>
</evidence>
<dbReference type="GeneID" id="6755483"/>
<keyword evidence="7" id="KW-0812">Transmembrane</keyword>
<dbReference type="Proteomes" id="UP000009022">
    <property type="component" value="Unassembled WGS sequence"/>
</dbReference>
<evidence type="ECO:0000256" key="4">
    <source>
        <dbReference type="ARBA" id="ARBA00022833"/>
    </source>
</evidence>
<evidence type="ECO:0000313" key="10">
    <source>
        <dbReference type="Proteomes" id="UP000009022"/>
    </source>
</evidence>
<evidence type="ECO:0000259" key="8">
    <source>
        <dbReference type="Pfam" id="PF01435"/>
    </source>
</evidence>
<keyword evidence="3 6" id="KW-0378">Hydrolase</keyword>
<dbReference type="PhylomeDB" id="B3S226"/>
<dbReference type="PANTHER" id="PTHR21824:SF4">
    <property type="entry name" value="TRANSMEMBRANE PROTEIN 177"/>
    <property type="match status" value="1"/>
</dbReference>
<dbReference type="OMA" id="HTFGLKY"/>
<keyword evidence="10" id="KW-1185">Reference proteome</keyword>
<evidence type="ECO:0000256" key="1">
    <source>
        <dbReference type="ARBA" id="ARBA00022670"/>
    </source>
</evidence>
<dbReference type="InParanoid" id="B3S226"/>
<dbReference type="InterPro" id="IPR001915">
    <property type="entry name" value="Peptidase_M48"/>
</dbReference>
<keyword evidence="2" id="KW-0479">Metal-binding</keyword>
<dbReference type="STRING" id="10228.B3S226"/>
<dbReference type="RefSeq" id="XP_002113950.1">
    <property type="nucleotide sequence ID" value="XM_002113914.1"/>
</dbReference>
<feature type="transmembrane region" description="Helical" evidence="7">
    <location>
        <begin position="179"/>
        <end position="198"/>
    </location>
</feature>
<gene>
    <name evidence="9" type="ORF">TRIADDRAFT_57902</name>
</gene>
<organism evidence="9 10">
    <name type="scientific">Trichoplax adhaerens</name>
    <name type="common">Trichoplax reptans</name>
    <dbReference type="NCBI Taxonomy" id="10228"/>
    <lineage>
        <taxon>Eukaryota</taxon>
        <taxon>Metazoa</taxon>
        <taxon>Placozoa</taxon>
        <taxon>Uniplacotomia</taxon>
        <taxon>Trichoplacea</taxon>
        <taxon>Trichoplacidae</taxon>
        <taxon>Trichoplax</taxon>
    </lineage>
</organism>
<dbReference type="KEGG" id="tad:TRIADDRAFT_57902"/>
<dbReference type="OrthoDB" id="110174at2759"/>
<evidence type="ECO:0000256" key="7">
    <source>
        <dbReference type="SAM" id="Phobius"/>
    </source>
</evidence>
<dbReference type="GO" id="GO:0016020">
    <property type="term" value="C:membrane"/>
    <property type="evidence" value="ECO:0000318"/>
    <property type="project" value="GO_Central"/>
</dbReference>
<dbReference type="FunCoup" id="B3S226">
    <property type="interactions" value="616"/>
</dbReference>
<dbReference type="GO" id="GO:0046872">
    <property type="term" value="F:metal ion binding"/>
    <property type="evidence" value="ECO:0007669"/>
    <property type="project" value="UniProtKB-KW"/>
</dbReference>
<dbReference type="Pfam" id="PF01435">
    <property type="entry name" value="Peptidase_M48"/>
    <property type="match status" value="1"/>
</dbReference>
<comment type="cofactor">
    <cofactor evidence="6">
        <name>Zn(2+)</name>
        <dbReference type="ChEBI" id="CHEBI:29105"/>
    </cofactor>
    <text evidence="6">Binds 1 zinc ion per subunit.</text>
</comment>
<evidence type="ECO:0000313" key="9">
    <source>
        <dbReference type="EMBL" id="EDV23040.1"/>
    </source>
</evidence>
<dbReference type="EMBL" id="DS985247">
    <property type="protein sequence ID" value="EDV23040.1"/>
    <property type="molecule type" value="Genomic_DNA"/>
</dbReference>
<dbReference type="HOGENOM" id="CLU_1005861_0_0_1"/>
<dbReference type="GO" id="GO:0004222">
    <property type="term" value="F:metalloendopeptidase activity"/>
    <property type="evidence" value="ECO:0007669"/>
    <property type="project" value="InterPro"/>
</dbReference>
<name>B3S226_TRIAD</name>
<dbReference type="PANTHER" id="PTHR21824">
    <property type="entry name" value="TRANSMEMBRANE PROTEIN 177"/>
    <property type="match status" value="1"/>
</dbReference>
<feature type="transmembrane region" description="Helical" evidence="7">
    <location>
        <begin position="147"/>
        <end position="167"/>
    </location>
</feature>
<proteinExistence type="inferred from homology"/>
<dbReference type="GO" id="GO:0006508">
    <property type="term" value="P:proteolysis"/>
    <property type="evidence" value="ECO:0007669"/>
    <property type="project" value="UniProtKB-KW"/>
</dbReference>
<accession>B3S226</accession>
<dbReference type="AlphaFoldDB" id="B3S226"/>
<reference evidence="9 10" key="1">
    <citation type="journal article" date="2008" name="Nature">
        <title>The Trichoplax genome and the nature of placozoans.</title>
        <authorList>
            <person name="Srivastava M."/>
            <person name="Begovic E."/>
            <person name="Chapman J."/>
            <person name="Putnam N.H."/>
            <person name="Hellsten U."/>
            <person name="Kawashima T."/>
            <person name="Kuo A."/>
            <person name="Mitros T."/>
            <person name="Salamov A."/>
            <person name="Carpenter M.L."/>
            <person name="Signorovitch A.Y."/>
            <person name="Moreno M.A."/>
            <person name="Kamm K."/>
            <person name="Grimwood J."/>
            <person name="Schmutz J."/>
            <person name="Shapiro H."/>
            <person name="Grigoriev I.V."/>
            <person name="Buss L.W."/>
            <person name="Schierwater B."/>
            <person name="Dellaporta S.L."/>
            <person name="Rokhsar D.S."/>
        </authorList>
    </citation>
    <scope>NUCLEOTIDE SEQUENCE [LARGE SCALE GENOMIC DNA]</scope>
    <source>
        <strain evidence="9 10">Grell-BS-1999</strain>
    </source>
</reference>
<feature type="domain" description="Peptidase M48" evidence="8">
    <location>
        <begin position="130"/>
        <end position="264"/>
    </location>
</feature>
<keyword evidence="7" id="KW-0472">Membrane</keyword>
<keyword evidence="1 6" id="KW-0645">Protease</keyword>
<dbReference type="CTD" id="6755483"/>